<reference evidence="3" key="3">
    <citation type="submission" date="2020-11" db="EMBL/GenBank/DDBJ databases">
        <title>Intraspecies plasmid and genomic variation of Mycobacterium kubicae revealed by the complete genome sequences of two clinical isolates.</title>
        <authorList>
            <person name="Hendrix J.R."/>
            <person name="Epperson L.E."/>
            <person name="Honda J.R."/>
            <person name="Strong M."/>
        </authorList>
    </citation>
    <scope>NUCLEOTIDE SEQUENCE</scope>
    <source>
        <strain evidence="3">JCM 13573</strain>
    </source>
</reference>
<proteinExistence type="predicted"/>
<dbReference type="KEGG" id="mku:I2456_11490"/>
<dbReference type="Proteomes" id="UP000465306">
    <property type="component" value="Unassembled WGS sequence"/>
</dbReference>
<dbReference type="RefSeq" id="WP_163703826.1">
    <property type="nucleotide sequence ID" value="NZ_BLKU01000003.1"/>
</dbReference>
<protein>
    <submittedName>
        <fullName evidence="3">GAP family protein</fullName>
    </submittedName>
    <submittedName>
        <fullName evidence="2">Membrane protein</fullName>
    </submittedName>
</protein>
<reference evidence="2 4" key="1">
    <citation type="journal article" date="2019" name="Emerg. Microbes Infect.">
        <title>Comprehensive subspecies identification of 175 nontuberculous mycobacteria species based on 7547 genomic profiles.</title>
        <authorList>
            <person name="Matsumoto Y."/>
            <person name="Kinjo T."/>
            <person name="Motooka D."/>
            <person name="Nabeya D."/>
            <person name="Jung N."/>
            <person name="Uechi K."/>
            <person name="Horii T."/>
            <person name="Iida T."/>
            <person name="Fujita J."/>
            <person name="Nakamura S."/>
        </authorList>
    </citation>
    <scope>NUCLEOTIDE SEQUENCE [LARGE SCALE GENOMIC DNA]</scope>
    <source>
        <strain evidence="2 4">JCM 13573</strain>
    </source>
</reference>
<gene>
    <name evidence="3" type="ORF">I2456_11490</name>
    <name evidence="2" type="ORF">MKUB_21740</name>
</gene>
<evidence type="ECO:0000313" key="2">
    <source>
        <dbReference type="EMBL" id="GFG64684.1"/>
    </source>
</evidence>
<feature type="transmembrane region" description="Helical" evidence="1">
    <location>
        <begin position="226"/>
        <end position="246"/>
    </location>
</feature>
<organism evidence="3 5">
    <name type="scientific">Mycobacterium kubicae</name>
    <dbReference type="NCBI Taxonomy" id="120959"/>
    <lineage>
        <taxon>Bacteria</taxon>
        <taxon>Bacillati</taxon>
        <taxon>Actinomycetota</taxon>
        <taxon>Actinomycetes</taxon>
        <taxon>Mycobacteriales</taxon>
        <taxon>Mycobacteriaceae</taxon>
        <taxon>Mycobacterium</taxon>
        <taxon>Mycobacterium simiae complex</taxon>
    </lineage>
</organism>
<evidence type="ECO:0000313" key="3">
    <source>
        <dbReference type="EMBL" id="QPI40003.1"/>
    </source>
</evidence>
<keyword evidence="1" id="KW-1133">Transmembrane helix</keyword>
<dbReference type="Pfam" id="PF11139">
    <property type="entry name" value="SfLAP"/>
    <property type="match status" value="1"/>
</dbReference>
<feature type="transmembrane region" description="Helical" evidence="1">
    <location>
        <begin position="6"/>
        <end position="25"/>
    </location>
</feature>
<dbReference type="AlphaFoldDB" id="A0AAX1JFA2"/>
<keyword evidence="1" id="KW-0812">Transmembrane</keyword>
<accession>A0AAX1JFA2</accession>
<dbReference type="EMBL" id="CP065047">
    <property type="protein sequence ID" value="QPI40003.1"/>
    <property type="molecule type" value="Genomic_DNA"/>
</dbReference>
<keyword evidence="1" id="KW-0472">Membrane</keyword>
<dbReference type="EMBL" id="BLKU01000003">
    <property type="protein sequence ID" value="GFG64684.1"/>
    <property type="molecule type" value="Genomic_DNA"/>
</dbReference>
<feature type="transmembrane region" description="Helical" evidence="1">
    <location>
        <begin position="77"/>
        <end position="101"/>
    </location>
</feature>
<sequence length="248" mass="27243">MWTIVIITGLGMAIDPVRIALAIVIMSQRRAFRNLMAFWLGGVAMGLAIGLSAFVLMREVTLGALHFVGDTFTYIRTTTVIFMGGRLHIAIGLFALLMLALMTKRARATARLNAGGGHTVTLVEERPSNIFQRMGARTQEILSGDRLWPAFFVGLSSSFPPYEGWVIVTVILASGAAVTTQFSALMVFMLLVLAVVEIPLVCYLAVPAKTYAVMERIQDWLRTYRLQITQTIVGFTGVILIFQGIARL</sequence>
<evidence type="ECO:0000313" key="5">
    <source>
        <dbReference type="Proteomes" id="UP000663583"/>
    </source>
</evidence>
<evidence type="ECO:0000256" key="1">
    <source>
        <dbReference type="SAM" id="Phobius"/>
    </source>
</evidence>
<dbReference type="InterPro" id="IPR021315">
    <property type="entry name" value="Gap/Sap"/>
</dbReference>
<feature type="transmembrane region" description="Helical" evidence="1">
    <location>
        <begin position="37"/>
        <end position="57"/>
    </location>
</feature>
<evidence type="ECO:0000313" key="4">
    <source>
        <dbReference type="Proteomes" id="UP000465306"/>
    </source>
</evidence>
<dbReference type="Proteomes" id="UP000663583">
    <property type="component" value="Chromosome"/>
</dbReference>
<feature type="transmembrane region" description="Helical" evidence="1">
    <location>
        <begin position="185"/>
        <end position="206"/>
    </location>
</feature>
<keyword evidence="4" id="KW-1185">Reference proteome</keyword>
<name>A0AAX1JFA2_9MYCO</name>
<reference evidence="2" key="2">
    <citation type="submission" date="2020-02" db="EMBL/GenBank/DDBJ databases">
        <authorList>
            <person name="Matsumoto Y."/>
            <person name="Kinjo T."/>
            <person name="Motooka D."/>
            <person name="Nabeya D."/>
            <person name="Jung N."/>
            <person name="Uechi K."/>
            <person name="Horii T."/>
            <person name="Iida T."/>
            <person name="Fujita J."/>
            <person name="Nakamura S."/>
        </authorList>
    </citation>
    <scope>NUCLEOTIDE SEQUENCE</scope>
    <source>
        <strain evidence="2">JCM 13573</strain>
    </source>
</reference>